<keyword evidence="6 7" id="KW-0833">Ubl conjugation pathway</keyword>
<dbReference type="InterPro" id="IPR035983">
    <property type="entry name" value="Hect_E3_ubiquitin_ligase"/>
</dbReference>
<dbReference type="CDD" id="cd00201">
    <property type="entry name" value="WW"/>
    <property type="match status" value="3"/>
</dbReference>
<dbReference type="SMART" id="SM00239">
    <property type="entry name" value="C2"/>
    <property type="match status" value="1"/>
</dbReference>
<dbReference type="InterPro" id="IPR000569">
    <property type="entry name" value="HECT_dom"/>
</dbReference>
<dbReference type="Gene3D" id="3.90.1750.10">
    <property type="entry name" value="Hect, E3 ligase catalytic domains"/>
    <property type="match status" value="1"/>
</dbReference>
<dbReference type="FunFam" id="2.20.70.10:FF:000017">
    <property type="entry name" value="E3 ubiquitin-protein ligase"/>
    <property type="match status" value="2"/>
</dbReference>
<feature type="non-terminal residue" evidence="12">
    <location>
        <position position="1"/>
    </location>
</feature>
<dbReference type="PROSITE" id="PS01159">
    <property type="entry name" value="WW_DOMAIN_1"/>
    <property type="match status" value="2"/>
</dbReference>
<dbReference type="InterPro" id="IPR000008">
    <property type="entry name" value="C2_dom"/>
</dbReference>
<keyword evidence="4" id="KW-0808">Transferase</keyword>
<dbReference type="InterPro" id="IPR050409">
    <property type="entry name" value="E3_ubiq-protein_ligase"/>
</dbReference>
<comment type="caution">
    <text evidence="7">Lacks conserved residue(s) required for the propagation of feature annotation.</text>
</comment>
<evidence type="ECO:0000256" key="3">
    <source>
        <dbReference type="ARBA" id="ARBA00012485"/>
    </source>
</evidence>
<dbReference type="SUPFAM" id="SSF49562">
    <property type="entry name" value="C2 domain (Calcium/lipid-binding domain, CaLB)"/>
    <property type="match status" value="1"/>
</dbReference>
<dbReference type="InterPro" id="IPR036020">
    <property type="entry name" value="WW_dom_sf"/>
</dbReference>
<organism evidence="12 13">
    <name type="scientific">Coemansia pectinata</name>
    <dbReference type="NCBI Taxonomy" id="1052879"/>
    <lineage>
        <taxon>Eukaryota</taxon>
        <taxon>Fungi</taxon>
        <taxon>Fungi incertae sedis</taxon>
        <taxon>Zoopagomycota</taxon>
        <taxon>Kickxellomycotina</taxon>
        <taxon>Kickxellomycetes</taxon>
        <taxon>Kickxellales</taxon>
        <taxon>Kickxellaceae</taxon>
        <taxon>Coemansia</taxon>
    </lineage>
</organism>
<dbReference type="Gene3D" id="2.60.40.150">
    <property type="entry name" value="C2 domain"/>
    <property type="match status" value="1"/>
</dbReference>
<comment type="pathway">
    <text evidence="2">Protein modification; protein ubiquitination.</text>
</comment>
<feature type="domain" description="C2" evidence="9">
    <location>
        <begin position="1"/>
        <end position="104"/>
    </location>
</feature>
<evidence type="ECO:0000313" key="13">
    <source>
        <dbReference type="Proteomes" id="UP001140011"/>
    </source>
</evidence>
<dbReference type="EC" id="2.3.2.26" evidence="3"/>
<dbReference type="PANTHER" id="PTHR11254">
    <property type="entry name" value="HECT DOMAIN UBIQUITIN-PROTEIN LIGASE"/>
    <property type="match status" value="1"/>
</dbReference>
<evidence type="ECO:0000256" key="5">
    <source>
        <dbReference type="ARBA" id="ARBA00022737"/>
    </source>
</evidence>
<feature type="domain" description="HECT" evidence="11">
    <location>
        <begin position="373"/>
        <end position="425"/>
    </location>
</feature>
<evidence type="ECO:0000256" key="1">
    <source>
        <dbReference type="ARBA" id="ARBA00000885"/>
    </source>
</evidence>
<comment type="caution">
    <text evidence="12">The sequence shown here is derived from an EMBL/GenBank/DDBJ whole genome shotgun (WGS) entry which is preliminary data.</text>
</comment>
<dbReference type="Pfam" id="PF00168">
    <property type="entry name" value="C2"/>
    <property type="match status" value="1"/>
</dbReference>
<proteinExistence type="predicted"/>
<sequence>MPEVASNVVLAADNLYKRELFRLPDPFVVLTVDGAQTQTTKALKRTLSPYWNETFEVEVKSSSVITAQVFDQRKFKKRGQGFLGVINVQVSQHINVAAGGEAMVTQDLRNSNNSDPSGDALPQGWEQRIDHLGRVYYVDHNTRTTTWRRPGATGAAPAIAPTEGERQRHMNRTLPDNLTTMPATNGPPTPSRPPGATGAASGPPPPPASSASPPAAGASSGAALGPLPSGWEQRFTAEGRPYFVNHIARTTTWDDPRMRNSQAPNTNRATAVAGIAGQTASRLGPLPSGWEMRLTAQGRVYFVDHNTKTTTWDDPRLPSNLDQNVPQYKRDFRRKYIYFRSQAAMRPVPGQCHIKVVRDSVFENSYNEVMRVPVSELKKRLMIKFDGEDGLDYGGVSREFFFLLSHEMFNPQYCLFEYSAHDTYT</sequence>
<evidence type="ECO:0000259" key="11">
    <source>
        <dbReference type="PROSITE" id="PS50237"/>
    </source>
</evidence>
<feature type="domain" description="WW" evidence="10">
    <location>
        <begin position="119"/>
        <end position="152"/>
    </location>
</feature>
<dbReference type="InterPro" id="IPR001202">
    <property type="entry name" value="WW_dom"/>
</dbReference>
<evidence type="ECO:0000259" key="10">
    <source>
        <dbReference type="PROSITE" id="PS50020"/>
    </source>
</evidence>
<dbReference type="PROSITE" id="PS50020">
    <property type="entry name" value="WW_DOMAIN_2"/>
    <property type="match status" value="3"/>
</dbReference>
<evidence type="ECO:0000313" key="12">
    <source>
        <dbReference type="EMBL" id="KAJ2752688.1"/>
    </source>
</evidence>
<dbReference type="FunFam" id="3.90.1750.10:FF:000079">
    <property type="entry name" value="E3 ubiquitin-protein ligase"/>
    <property type="match status" value="1"/>
</dbReference>
<feature type="compositionally biased region" description="Low complexity" evidence="8">
    <location>
        <begin position="150"/>
        <end position="162"/>
    </location>
</feature>
<dbReference type="GO" id="GO:0005737">
    <property type="term" value="C:cytoplasm"/>
    <property type="evidence" value="ECO:0007669"/>
    <property type="project" value="UniProtKB-ARBA"/>
</dbReference>
<comment type="catalytic activity">
    <reaction evidence="1">
        <text>S-ubiquitinyl-[E2 ubiquitin-conjugating enzyme]-L-cysteine + [acceptor protein]-L-lysine = [E2 ubiquitin-conjugating enzyme]-L-cysteine + N(6)-ubiquitinyl-[acceptor protein]-L-lysine.</text>
        <dbReference type="EC" id="2.3.2.26"/>
    </reaction>
</comment>
<accession>A0A9W8GX96</accession>
<dbReference type="GO" id="GO:0016567">
    <property type="term" value="P:protein ubiquitination"/>
    <property type="evidence" value="ECO:0007669"/>
    <property type="project" value="TreeGrafter"/>
</dbReference>
<dbReference type="Gene3D" id="2.20.70.10">
    <property type="match status" value="2"/>
</dbReference>
<feature type="domain" description="WW" evidence="10">
    <location>
        <begin position="284"/>
        <end position="317"/>
    </location>
</feature>
<evidence type="ECO:0000256" key="2">
    <source>
        <dbReference type="ARBA" id="ARBA00004906"/>
    </source>
</evidence>
<dbReference type="InterPro" id="IPR035892">
    <property type="entry name" value="C2_domain_sf"/>
</dbReference>
<feature type="region of interest" description="Disordered" evidence="8">
    <location>
        <begin position="145"/>
        <end position="233"/>
    </location>
</feature>
<dbReference type="Proteomes" id="UP001140011">
    <property type="component" value="Unassembled WGS sequence"/>
</dbReference>
<dbReference type="SMART" id="SM00456">
    <property type="entry name" value="WW"/>
    <property type="match status" value="3"/>
</dbReference>
<name>A0A9W8GX96_9FUNG</name>
<evidence type="ECO:0000256" key="4">
    <source>
        <dbReference type="ARBA" id="ARBA00022679"/>
    </source>
</evidence>
<evidence type="ECO:0000256" key="6">
    <source>
        <dbReference type="ARBA" id="ARBA00022786"/>
    </source>
</evidence>
<reference evidence="12" key="1">
    <citation type="submission" date="2022-07" db="EMBL/GenBank/DDBJ databases">
        <title>Phylogenomic reconstructions and comparative analyses of Kickxellomycotina fungi.</title>
        <authorList>
            <person name="Reynolds N.K."/>
            <person name="Stajich J.E."/>
            <person name="Barry K."/>
            <person name="Grigoriev I.V."/>
            <person name="Crous P."/>
            <person name="Smith M.E."/>
        </authorList>
    </citation>
    <scope>NUCLEOTIDE SEQUENCE</scope>
    <source>
        <strain evidence="12">BCRC 34297</strain>
    </source>
</reference>
<dbReference type="CDD" id="cd08382">
    <property type="entry name" value="C2_Smurf-like"/>
    <property type="match status" value="1"/>
</dbReference>
<dbReference type="EMBL" id="JANBUH010000256">
    <property type="protein sequence ID" value="KAJ2752688.1"/>
    <property type="molecule type" value="Genomic_DNA"/>
</dbReference>
<evidence type="ECO:0000256" key="7">
    <source>
        <dbReference type="PROSITE-ProRule" id="PRU00104"/>
    </source>
</evidence>
<dbReference type="Pfam" id="PF00397">
    <property type="entry name" value="WW"/>
    <property type="match status" value="3"/>
</dbReference>
<keyword evidence="5" id="KW-0677">Repeat</keyword>
<protein>
    <recommendedName>
        <fullName evidence="3">HECT-type E3 ubiquitin transferase</fullName>
        <ecNumber evidence="3">2.3.2.26</ecNumber>
    </recommendedName>
</protein>
<evidence type="ECO:0000256" key="8">
    <source>
        <dbReference type="SAM" id="MobiDB-lite"/>
    </source>
</evidence>
<dbReference type="PROSITE" id="PS50237">
    <property type="entry name" value="HECT"/>
    <property type="match status" value="1"/>
</dbReference>
<evidence type="ECO:0000259" key="9">
    <source>
        <dbReference type="PROSITE" id="PS50004"/>
    </source>
</evidence>
<dbReference type="SUPFAM" id="SSF56204">
    <property type="entry name" value="Hect, E3 ligase catalytic domain"/>
    <property type="match status" value="1"/>
</dbReference>
<feature type="compositionally biased region" description="Low complexity" evidence="8">
    <location>
        <begin position="209"/>
        <end position="230"/>
    </location>
</feature>
<feature type="domain" description="WW" evidence="10">
    <location>
        <begin position="225"/>
        <end position="258"/>
    </location>
</feature>
<dbReference type="GO" id="GO:0061630">
    <property type="term" value="F:ubiquitin protein ligase activity"/>
    <property type="evidence" value="ECO:0007669"/>
    <property type="project" value="UniProtKB-EC"/>
</dbReference>
<dbReference type="AlphaFoldDB" id="A0A9W8GX96"/>
<keyword evidence="13" id="KW-1185">Reference proteome</keyword>
<dbReference type="OrthoDB" id="8068875at2759"/>
<dbReference type="PROSITE" id="PS50004">
    <property type="entry name" value="C2"/>
    <property type="match status" value="1"/>
</dbReference>
<gene>
    <name evidence="12" type="ORF">GGI19_003650</name>
</gene>
<dbReference type="PANTHER" id="PTHR11254:SF440">
    <property type="entry name" value="E3 UBIQUITIN-PROTEIN LIGASE NEDD-4"/>
    <property type="match status" value="1"/>
</dbReference>
<dbReference type="SUPFAM" id="SSF51045">
    <property type="entry name" value="WW domain"/>
    <property type="match status" value="3"/>
</dbReference>
<dbReference type="GO" id="GO:0006511">
    <property type="term" value="P:ubiquitin-dependent protein catabolic process"/>
    <property type="evidence" value="ECO:0007669"/>
    <property type="project" value="TreeGrafter"/>
</dbReference>